<dbReference type="Proteomes" id="UP001472866">
    <property type="component" value="Chromosome 08"/>
</dbReference>
<dbReference type="PANTHER" id="PTHR47357">
    <property type="entry name" value="COP1-INTERACTIVE PROTEIN 1"/>
    <property type="match status" value="1"/>
</dbReference>
<gene>
    <name evidence="3" type="ORF">HKI87_08g55490</name>
</gene>
<feature type="compositionally biased region" description="Basic residues" evidence="2">
    <location>
        <begin position="15"/>
        <end position="32"/>
    </location>
</feature>
<feature type="compositionally biased region" description="Low complexity" evidence="2">
    <location>
        <begin position="406"/>
        <end position="424"/>
    </location>
</feature>
<dbReference type="PANTHER" id="PTHR47357:SF1">
    <property type="entry name" value="SPINDLE POLE BODY COMPONENT 110"/>
    <property type="match status" value="1"/>
</dbReference>
<feature type="compositionally biased region" description="Pro residues" evidence="2">
    <location>
        <begin position="351"/>
        <end position="383"/>
    </location>
</feature>
<feature type="compositionally biased region" description="Basic and acidic residues" evidence="2">
    <location>
        <begin position="494"/>
        <end position="504"/>
    </location>
</feature>
<evidence type="ECO:0000256" key="1">
    <source>
        <dbReference type="SAM" id="Coils"/>
    </source>
</evidence>
<evidence type="ECO:0000313" key="4">
    <source>
        <dbReference type="Proteomes" id="UP001472866"/>
    </source>
</evidence>
<sequence>MSSDGYDYTRSAGGKPHRHHHHHRGGSSRKSGRSGGLQLSLESDGSEYSPEVAGQSISKWRHEAHVKDHEIKILRRMVQNAKTEIQKKEQTVAKMVERLPAFQNENKGFSTEALDMIETLERKLSEREYQTLKVQQDLESAQAAVTERNERIHDLCLQWEKSTQLLKEARERDLAELHKQIRHLEEEVIPALRSRAEAAEAREKQLKNELTVAHARIKQIEAMAQEKLAQKERQLGEATRRIRELELDLEHVMAAAARYTRREVLVEHLGGQLQNAVTATTPMYQDLPSVPIAQATPGMYTPAAYQPLAPEVYAPFPSASQQAAAYTMPPSEPAVVASTPASTPAAMTMAPPQPTPQAAPVAPPPLAPAPPVPPPPAPTPPQAKPAARQTPSKSVSFAPPAPLAPPKAAAPSPAALAAEIASRRQAAKEASSTSTTTGPPPAPEMAEIGYDSDPEPSPKPPPLPGQGARDPSTVAFDALPDPTQMQGKPRHKFSFQEHIPENSPRHRLSVIMRKLKDPVGQLRGSLDRQSPVTAK</sequence>
<feature type="coiled-coil region" evidence="1">
    <location>
        <begin position="71"/>
        <end position="98"/>
    </location>
</feature>
<evidence type="ECO:0000313" key="3">
    <source>
        <dbReference type="EMBL" id="WZN63995.1"/>
    </source>
</evidence>
<proteinExistence type="predicted"/>
<feature type="compositionally biased region" description="Pro residues" evidence="2">
    <location>
        <begin position="455"/>
        <end position="464"/>
    </location>
</feature>
<feature type="compositionally biased region" description="Low complexity" evidence="2">
    <location>
        <begin position="333"/>
        <end position="350"/>
    </location>
</feature>
<keyword evidence="4" id="KW-1185">Reference proteome</keyword>
<feature type="region of interest" description="Disordered" evidence="2">
    <location>
        <begin position="1"/>
        <end position="50"/>
    </location>
</feature>
<dbReference type="PRINTS" id="PR01217">
    <property type="entry name" value="PRICHEXTENSN"/>
</dbReference>
<feature type="region of interest" description="Disordered" evidence="2">
    <location>
        <begin position="332"/>
        <end position="504"/>
    </location>
</feature>
<evidence type="ECO:0000256" key="2">
    <source>
        <dbReference type="SAM" id="MobiDB-lite"/>
    </source>
</evidence>
<dbReference type="GO" id="GO:0005200">
    <property type="term" value="F:structural constituent of cytoskeleton"/>
    <property type="evidence" value="ECO:0007669"/>
    <property type="project" value="TreeGrafter"/>
</dbReference>
<dbReference type="EMBL" id="CP151508">
    <property type="protein sequence ID" value="WZN63995.1"/>
    <property type="molecule type" value="Genomic_DNA"/>
</dbReference>
<keyword evidence="1" id="KW-0175">Coiled coil</keyword>
<feature type="coiled-coil region" evidence="1">
    <location>
        <begin position="167"/>
        <end position="262"/>
    </location>
</feature>
<reference evidence="3 4" key="1">
    <citation type="submission" date="2024-03" db="EMBL/GenBank/DDBJ databases">
        <title>Complete genome sequence of the green alga Chloropicon roscoffensis RCC1871.</title>
        <authorList>
            <person name="Lemieux C."/>
            <person name="Pombert J.-F."/>
            <person name="Otis C."/>
            <person name="Turmel M."/>
        </authorList>
    </citation>
    <scope>NUCLEOTIDE SEQUENCE [LARGE SCALE GENOMIC DNA]</scope>
    <source>
        <strain evidence="3 4">RCC1871</strain>
    </source>
</reference>
<dbReference type="GO" id="GO:0005856">
    <property type="term" value="C:cytoskeleton"/>
    <property type="evidence" value="ECO:0007669"/>
    <property type="project" value="TreeGrafter"/>
</dbReference>
<protein>
    <submittedName>
        <fullName evidence="3">Uncharacterized protein</fullName>
    </submittedName>
</protein>
<accession>A0AAX4PED8</accession>
<organism evidence="3 4">
    <name type="scientific">Chloropicon roscoffensis</name>
    <dbReference type="NCBI Taxonomy" id="1461544"/>
    <lineage>
        <taxon>Eukaryota</taxon>
        <taxon>Viridiplantae</taxon>
        <taxon>Chlorophyta</taxon>
        <taxon>Chloropicophyceae</taxon>
        <taxon>Chloropicales</taxon>
        <taxon>Chloropicaceae</taxon>
        <taxon>Chloropicon</taxon>
    </lineage>
</organism>
<name>A0AAX4PED8_9CHLO</name>
<dbReference type="Gene3D" id="1.10.287.1490">
    <property type="match status" value="1"/>
</dbReference>
<dbReference type="AlphaFoldDB" id="A0AAX4PED8"/>